<sequence length="179" mass="19641">MDSGLDTRRIVHPTERIVTGRLIRLLDGYTREVRIGQPVLVAVLAAAAVARLPALLLRSLFSSAGGGTRRRWKQLKQGPEYLVVPVRLRNTAGQLCEVELHGHLPQSALHPADHVQLTLRPQRDPELPPRIERIVNLTTGQLLTPRTATLWSHLGPPLLLQAFLGALLLAGIAAWAVLT</sequence>
<gene>
    <name evidence="2" type="ORF">HNR20_005872</name>
</gene>
<dbReference type="AlphaFoldDB" id="A0A840VXL3"/>
<proteinExistence type="predicted"/>
<keyword evidence="1" id="KW-0812">Transmembrane</keyword>
<evidence type="ECO:0000313" key="3">
    <source>
        <dbReference type="Proteomes" id="UP000586947"/>
    </source>
</evidence>
<comment type="caution">
    <text evidence="2">The sequence shown here is derived from an EMBL/GenBank/DDBJ whole genome shotgun (WGS) entry which is preliminary data.</text>
</comment>
<organism evidence="2 3">
    <name type="scientific">Micromonospora parathelypteridis</name>
    <dbReference type="NCBI Taxonomy" id="1839617"/>
    <lineage>
        <taxon>Bacteria</taxon>
        <taxon>Bacillati</taxon>
        <taxon>Actinomycetota</taxon>
        <taxon>Actinomycetes</taxon>
        <taxon>Micromonosporales</taxon>
        <taxon>Micromonosporaceae</taxon>
        <taxon>Micromonospora</taxon>
    </lineage>
</organism>
<keyword evidence="3" id="KW-1185">Reference proteome</keyword>
<name>A0A840VXL3_9ACTN</name>
<dbReference type="EMBL" id="JACHDP010000001">
    <property type="protein sequence ID" value="MBB5481367.1"/>
    <property type="molecule type" value="Genomic_DNA"/>
</dbReference>
<reference evidence="2 3" key="1">
    <citation type="submission" date="2020-08" db="EMBL/GenBank/DDBJ databases">
        <title>Sequencing the genomes of 1000 actinobacteria strains.</title>
        <authorList>
            <person name="Klenk H.-P."/>
        </authorList>
    </citation>
    <scope>NUCLEOTIDE SEQUENCE [LARGE SCALE GENOMIC DNA]</scope>
    <source>
        <strain evidence="2 3">DSM 103125</strain>
    </source>
</reference>
<feature type="transmembrane region" description="Helical" evidence="1">
    <location>
        <begin position="158"/>
        <end position="178"/>
    </location>
</feature>
<evidence type="ECO:0000313" key="2">
    <source>
        <dbReference type="EMBL" id="MBB5481367.1"/>
    </source>
</evidence>
<protein>
    <submittedName>
        <fullName evidence="2">Uncharacterized protein</fullName>
    </submittedName>
</protein>
<feature type="transmembrane region" description="Helical" evidence="1">
    <location>
        <begin position="39"/>
        <end position="61"/>
    </location>
</feature>
<evidence type="ECO:0000256" key="1">
    <source>
        <dbReference type="SAM" id="Phobius"/>
    </source>
</evidence>
<dbReference type="Proteomes" id="UP000586947">
    <property type="component" value="Unassembled WGS sequence"/>
</dbReference>
<accession>A0A840VXL3</accession>
<keyword evidence="1" id="KW-1133">Transmembrane helix</keyword>
<keyword evidence="1" id="KW-0472">Membrane</keyword>